<dbReference type="GO" id="GO:0022626">
    <property type="term" value="C:cytosolic ribosome"/>
    <property type="evidence" value="ECO:0007669"/>
    <property type="project" value="UniProtKB-ARBA"/>
</dbReference>
<dbReference type="GO" id="GO:0006412">
    <property type="term" value="P:translation"/>
    <property type="evidence" value="ECO:0007669"/>
    <property type="project" value="InterPro"/>
</dbReference>
<evidence type="ECO:0000256" key="5">
    <source>
        <dbReference type="ARBA" id="ARBA00035161"/>
    </source>
</evidence>
<dbReference type="PANTHER" id="PTHR11652">
    <property type="entry name" value="30S RIBOSOMAL PROTEIN S12 FAMILY MEMBER"/>
    <property type="match status" value="1"/>
</dbReference>
<name>A0A5N3XWI8_MUNRE</name>
<evidence type="ECO:0000313" key="10">
    <source>
        <dbReference type="EMBL" id="KAB0377526.1"/>
    </source>
</evidence>
<dbReference type="InterPro" id="IPR012340">
    <property type="entry name" value="NA-bd_OB-fold"/>
</dbReference>
<keyword evidence="11" id="KW-1185">Reference proteome</keyword>
<reference evidence="10 11" key="1">
    <citation type="submission" date="2019-06" db="EMBL/GenBank/DDBJ databases">
        <title>Discovery of a novel chromosome fission-fusion reversal in muntjac.</title>
        <authorList>
            <person name="Mudd A.B."/>
            <person name="Bredeson J.V."/>
            <person name="Baum R."/>
            <person name="Hockemeyer D."/>
            <person name="Rokhsar D.S."/>
        </authorList>
    </citation>
    <scope>NUCLEOTIDE SEQUENCE [LARGE SCALE GENOMIC DNA]</scope>
    <source>
        <strain evidence="10">UCam_UCB_Mr</strain>
        <tissue evidence="10">Fibroblast cell line</tissue>
    </source>
</reference>
<evidence type="ECO:0000256" key="1">
    <source>
        <dbReference type="ARBA" id="ARBA00004427"/>
    </source>
</evidence>
<protein>
    <recommendedName>
        <fullName evidence="5">Small ribosomal subunit protein uS12</fullName>
    </recommendedName>
    <alternativeName>
        <fullName evidence="6">40S ribosomal protein S23</fullName>
    </alternativeName>
</protein>
<dbReference type="InterPro" id="IPR006032">
    <property type="entry name" value="Ribosomal_uS12"/>
</dbReference>
<keyword evidence="4 8" id="KW-0687">Ribonucleoprotein</keyword>
<dbReference type="EMBL" id="VCEB01000005">
    <property type="protein sequence ID" value="KAB0377526.1"/>
    <property type="molecule type" value="Genomic_DNA"/>
</dbReference>
<proteinExistence type="inferred from homology"/>
<dbReference type="AlphaFoldDB" id="A0A5N3XWI8"/>
<feature type="region of interest" description="Disordered" evidence="9">
    <location>
        <begin position="1"/>
        <end position="24"/>
    </location>
</feature>
<evidence type="ECO:0000256" key="7">
    <source>
        <dbReference type="ARBA" id="ARBA00046579"/>
    </source>
</evidence>
<keyword evidence="3 8" id="KW-0689">Ribosomal protein</keyword>
<dbReference type="FunFam" id="2.40.50.140:FF:000007">
    <property type="entry name" value="40S ribosomal protein S23"/>
    <property type="match status" value="1"/>
</dbReference>
<dbReference type="GO" id="GO:0005791">
    <property type="term" value="C:rough endoplasmic reticulum"/>
    <property type="evidence" value="ECO:0007669"/>
    <property type="project" value="UniProtKB-SubCell"/>
</dbReference>
<evidence type="ECO:0000256" key="6">
    <source>
        <dbReference type="ARBA" id="ARBA00035463"/>
    </source>
</evidence>
<comment type="subcellular location">
    <subcellularLocation>
        <location evidence="1">Rough endoplasmic reticulum</location>
    </subcellularLocation>
</comment>
<dbReference type="GO" id="GO:1990904">
    <property type="term" value="C:ribonucleoprotein complex"/>
    <property type="evidence" value="ECO:0007669"/>
    <property type="project" value="UniProtKB-KW"/>
</dbReference>
<comment type="similarity">
    <text evidence="2 8">Belongs to the universal ribosomal protein uS12 family.</text>
</comment>
<comment type="subunit">
    <text evidence="7">Component of the 40S small ribosomal subunit. Part of the small subunit (SSU) processome, composed of more than 70 proteins and the RNA chaperone small nucleolar RNA (snoRNA) U3.</text>
</comment>
<evidence type="ECO:0000256" key="4">
    <source>
        <dbReference type="ARBA" id="ARBA00023274"/>
    </source>
</evidence>
<sequence>MVRRCGLCTARKPRSQRRDQRWHNKQYKKAHLGTALKASPFGGASHAKGIVLEKVGVEAKHQPRMVGKKKKITAFVPNDGCLNFIEENDDILVAGFGRKGHAVGDSPGVHFKVVKVANVSLLALHKGKKERPRS</sequence>
<dbReference type="GO" id="GO:0003735">
    <property type="term" value="F:structural constituent of ribosome"/>
    <property type="evidence" value="ECO:0007669"/>
    <property type="project" value="InterPro"/>
</dbReference>
<comment type="caution">
    <text evidence="10">The sequence shown here is derived from an EMBL/GenBank/DDBJ whole genome shotgun (WGS) entry which is preliminary data.</text>
</comment>
<evidence type="ECO:0000256" key="8">
    <source>
        <dbReference type="RuleBase" id="RU003622"/>
    </source>
</evidence>
<accession>A0A5N3XWI8</accession>
<evidence type="ECO:0000313" key="11">
    <source>
        <dbReference type="Proteomes" id="UP000326062"/>
    </source>
</evidence>
<evidence type="ECO:0000256" key="3">
    <source>
        <dbReference type="ARBA" id="ARBA00022980"/>
    </source>
</evidence>
<dbReference type="Pfam" id="PF00164">
    <property type="entry name" value="Ribosom_S12_S23"/>
    <property type="match status" value="1"/>
</dbReference>
<gene>
    <name evidence="10" type="ORF">FD755_011970</name>
</gene>
<dbReference type="Gene3D" id="2.40.50.140">
    <property type="entry name" value="Nucleic acid-binding proteins"/>
    <property type="match status" value="1"/>
</dbReference>
<evidence type="ECO:0000256" key="2">
    <source>
        <dbReference type="ARBA" id="ARBA00005657"/>
    </source>
</evidence>
<evidence type="ECO:0000256" key="9">
    <source>
        <dbReference type="SAM" id="MobiDB-lite"/>
    </source>
</evidence>
<dbReference type="PIRSF" id="PIRSF002133">
    <property type="entry name" value="Ribosomal_S12/S23"/>
    <property type="match status" value="1"/>
</dbReference>
<dbReference type="SUPFAM" id="SSF50249">
    <property type="entry name" value="Nucleic acid-binding proteins"/>
    <property type="match status" value="1"/>
</dbReference>
<dbReference type="Proteomes" id="UP000326062">
    <property type="component" value="Chromosome 5"/>
</dbReference>
<organism evidence="10 11">
    <name type="scientific">Muntiacus reevesi</name>
    <name type="common">Reeves' muntjac</name>
    <name type="synonym">Cervus reevesi</name>
    <dbReference type="NCBI Taxonomy" id="9886"/>
    <lineage>
        <taxon>Eukaryota</taxon>
        <taxon>Metazoa</taxon>
        <taxon>Chordata</taxon>
        <taxon>Craniata</taxon>
        <taxon>Vertebrata</taxon>
        <taxon>Euteleostomi</taxon>
        <taxon>Mammalia</taxon>
        <taxon>Eutheria</taxon>
        <taxon>Laurasiatheria</taxon>
        <taxon>Artiodactyla</taxon>
        <taxon>Ruminantia</taxon>
        <taxon>Pecora</taxon>
        <taxon>Cervidae</taxon>
        <taxon>Muntiacinae</taxon>
        <taxon>Muntiacus</taxon>
    </lineage>
</organism>